<dbReference type="PROSITE" id="PS50076">
    <property type="entry name" value="DNAJ_2"/>
    <property type="match status" value="1"/>
</dbReference>
<evidence type="ECO:0000256" key="5">
    <source>
        <dbReference type="ARBA" id="ARBA00023186"/>
    </source>
</evidence>
<organism evidence="10">
    <name type="scientific">Ursus maritimus</name>
    <name type="common">Polar bear</name>
    <name type="synonym">Thalarctos maritimus</name>
    <dbReference type="NCBI Taxonomy" id="29073"/>
    <lineage>
        <taxon>Eukaryota</taxon>
        <taxon>Metazoa</taxon>
        <taxon>Chordata</taxon>
        <taxon>Craniata</taxon>
        <taxon>Vertebrata</taxon>
        <taxon>Euteleostomi</taxon>
        <taxon>Mammalia</taxon>
        <taxon>Eutheria</taxon>
        <taxon>Laurasiatheria</taxon>
        <taxon>Carnivora</taxon>
        <taxon>Caniformia</taxon>
        <taxon>Ursidae</taxon>
        <taxon>Ursus</taxon>
    </lineage>
</organism>
<keyword evidence="2 8" id="KW-0812">Transmembrane</keyword>
<evidence type="ECO:0000256" key="4">
    <source>
        <dbReference type="ARBA" id="ARBA00023136"/>
    </source>
</evidence>
<dbReference type="Gene3D" id="1.10.287.110">
    <property type="entry name" value="DnaJ domain"/>
    <property type="match status" value="1"/>
</dbReference>
<protein>
    <recommendedName>
        <fullName evidence="6">DnaJ homolog subfamily C member 4</fullName>
    </recommendedName>
</protein>
<evidence type="ECO:0000256" key="1">
    <source>
        <dbReference type="ARBA" id="ARBA00004167"/>
    </source>
</evidence>
<dbReference type="InterPro" id="IPR052763">
    <property type="entry name" value="DnaJ_C4"/>
</dbReference>
<name>A0A452T1A9_URSMA</name>
<feature type="region of interest" description="Disordered" evidence="7">
    <location>
        <begin position="1"/>
        <end position="20"/>
    </location>
</feature>
<keyword evidence="4 8" id="KW-0472">Membrane</keyword>
<feature type="transmembrane region" description="Helical" evidence="8">
    <location>
        <begin position="158"/>
        <end position="177"/>
    </location>
</feature>
<dbReference type="GO" id="GO:0016020">
    <property type="term" value="C:membrane"/>
    <property type="evidence" value="ECO:0007669"/>
    <property type="project" value="UniProtKB-SubCell"/>
</dbReference>
<feature type="compositionally biased region" description="Low complexity" evidence="7">
    <location>
        <begin position="109"/>
        <end position="125"/>
    </location>
</feature>
<evidence type="ECO:0000256" key="3">
    <source>
        <dbReference type="ARBA" id="ARBA00022989"/>
    </source>
</evidence>
<dbReference type="Ensembl" id="ENSUMAT00000001887.1">
    <property type="protein sequence ID" value="ENSUMAP00000001502.1"/>
    <property type="gene ID" value="ENSUMAG00000001427.1"/>
</dbReference>
<dbReference type="FunFam" id="1.10.287.110:FF:000087">
    <property type="entry name" value="DnaJ homolog subfamily C member 4"/>
    <property type="match status" value="1"/>
</dbReference>
<dbReference type="SUPFAM" id="SSF46565">
    <property type="entry name" value="Chaperone J-domain"/>
    <property type="match status" value="1"/>
</dbReference>
<dbReference type="GeneTree" id="ENSGT00510000048574"/>
<feature type="domain" description="J" evidence="9">
    <location>
        <begin position="35"/>
        <end position="100"/>
    </location>
</feature>
<dbReference type="PANTHER" id="PTHR44825">
    <property type="match status" value="1"/>
</dbReference>
<dbReference type="PRINTS" id="PR00625">
    <property type="entry name" value="JDOMAIN"/>
</dbReference>
<evidence type="ECO:0000256" key="2">
    <source>
        <dbReference type="ARBA" id="ARBA00022692"/>
    </source>
</evidence>
<accession>A0A452T1A9</accession>
<dbReference type="InterPro" id="IPR036869">
    <property type="entry name" value="J_dom_sf"/>
</dbReference>
<evidence type="ECO:0000256" key="7">
    <source>
        <dbReference type="SAM" id="MobiDB-lite"/>
    </source>
</evidence>
<feature type="region of interest" description="Disordered" evidence="7">
    <location>
        <begin position="95"/>
        <end position="127"/>
    </location>
</feature>
<evidence type="ECO:0000256" key="6">
    <source>
        <dbReference type="ARBA" id="ARBA00071602"/>
    </source>
</evidence>
<dbReference type="Pfam" id="PF00226">
    <property type="entry name" value="DnaJ"/>
    <property type="match status" value="1"/>
</dbReference>
<feature type="compositionally biased region" description="Pro residues" evidence="7">
    <location>
        <begin position="254"/>
        <end position="263"/>
    </location>
</feature>
<comment type="subcellular location">
    <subcellularLocation>
        <location evidence="1">Membrane</location>
        <topology evidence="1">Single-pass membrane protein</topology>
    </subcellularLocation>
</comment>
<sequence>MGVRGVAFDARPDLPARPPTRLFSAATGQRSGPRNYYELLGVHPGASTEEVKRAFFSKSKELHPDRDPGNPALHSRFVELSEAYQVLSREQSRRSYDHQLCSAAPPKSPGATAHPGSAHGAHSSSWEPPNAQYWAQFHGVRPQGPESRQQQHKHNQRVLGYCVLIMLAGMGLHYVAFRKLEQMHRSFMDEKDRIITAIYNDTRARARSVPASSCPPFTVPAPPSGILRPDRPGALSCRANRARLQENLQRRQQQPPPGDPGIPTPFTGTRP</sequence>
<evidence type="ECO:0000256" key="8">
    <source>
        <dbReference type="SAM" id="Phobius"/>
    </source>
</evidence>
<proteinExistence type="predicted"/>
<reference evidence="10" key="1">
    <citation type="submission" date="2019-03" db="UniProtKB">
        <authorList>
            <consortium name="Ensembl"/>
        </authorList>
    </citation>
    <scope>IDENTIFICATION</scope>
</reference>
<gene>
    <name evidence="10" type="primary">DNAJC4</name>
</gene>
<feature type="region of interest" description="Disordered" evidence="7">
    <location>
        <begin position="207"/>
        <end position="271"/>
    </location>
</feature>
<dbReference type="AlphaFoldDB" id="A0A452T1A9"/>
<dbReference type="InterPro" id="IPR001623">
    <property type="entry name" value="DnaJ_domain"/>
</dbReference>
<dbReference type="CDD" id="cd06257">
    <property type="entry name" value="DnaJ"/>
    <property type="match status" value="1"/>
</dbReference>
<keyword evidence="3 8" id="KW-1133">Transmembrane helix</keyword>
<keyword evidence="5" id="KW-0143">Chaperone</keyword>
<evidence type="ECO:0000259" key="9">
    <source>
        <dbReference type="PROSITE" id="PS50076"/>
    </source>
</evidence>
<dbReference type="PANTHER" id="PTHR44825:SF1">
    <property type="entry name" value="DNAJ HOMOLOG SUBFAMILY C MEMBER 4"/>
    <property type="match status" value="1"/>
</dbReference>
<dbReference type="SMART" id="SM00271">
    <property type="entry name" value="DnaJ"/>
    <property type="match status" value="1"/>
</dbReference>
<evidence type="ECO:0000313" key="10">
    <source>
        <dbReference type="Ensembl" id="ENSUMAP00000001502"/>
    </source>
</evidence>